<feature type="domain" description="SHSP" evidence="3">
    <location>
        <begin position="28"/>
        <end position="140"/>
    </location>
</feature>
<dbReference type="Gene3D" id="2.60.40.790">
    <property type="match status" value="1"/>
</dbReference>
<evidence type="ECO:0000313" key="4">
    <source>
        <dbReference type="EMBL" id="HIX36211.1"/>
    </source>
</evidence>
<sequence>MANDLQRRDNFFDDMMTMRDLFNNNFFPAMKSNYMKSDVTETDKGYQVKIDMPGFDKKDIHVNYDNGLLTVSGHRETFDDAADKDGQVIQSERRYGQMSRSYRLPNVDLKKVNAKYNEGVLELDLPKISEEDRGSHIEIQ</sequence>
<dbReference type="PROSITE" id="PS01031">
    <property type="entry name" value="SHSP"/>
    <property type="match status" value="1"/>
</dbReference>
<evidence type="ECO:0000256" key="1">
    <source>
        <dbReference type="PROSITE-ProRule" id="PRU00285"/>
    </source>
</evidence>
<evidence type="ECO:0000259" key="3">
    <source>
        <dbReference type="PROSITE" id="PS01031"/>
    </source>
</evidence>
<dbReference type="Proteomes" id="UP000824231">
    <property type="component" value="Unassembled WGS sequence"/>
</dbReference>
<name>A0A9D1VIV7_9LACO</name>
<dbReference type="Pfam" id="PF00011">
    <property type="entry name" value="HSP20"/>
    <property type="match status" value="1"/>
</dbReference>
<dbReference type="EMBL" id="DXFH01000030">
    <property type="protein sequence ID" value="HIX36211.1"/>
    <property type="molecule type" value="Genomic_DNA"/>
</dbReference>
<reference evidence="4" key="1">
    <citation type="journal article" date="2021" name="PeerJ">
        <title>Extensive microbial diversity within the chicken gut microbiome revealed by metagenomics and culture.</title>
        <authorList>
            <person name="Gilroy R."/>
            <person name="Ravi A."/>
            <person name="Getino M."/>
            <person name="Pursley I."/>
            <person name="Horton D.L."/>
            <person name="Alikhan N.F."/>
            <person name="Baker D."/>
            <person name="Gharbi K."/>
            <person name="Hall N."/>
            <person name="Watson M."/>
            <person name="Adriaenssens E.M."/>
            <person name="Foster-Nyarko E."/>
            <person name="Jarju S."/>
            <person name="Secka A."/>
            <person name="Antonio M."/>
            <person name="Oren A."/>
            <person name="Chaudhuri R.R."/>
            <person name="La Ragione R."/>
            <person name="Hildebrand F."/>
            <person name="Pallen M.J."/>
        </authorList>
    </citation>
    <scope>NUCLEOTIDE SEQUENCE</scope>
    <source>
        <strain evidence="4">ChiSxjej3B15-572</strain>
    </source>
</reference>
<evidence type="ECO:0000313" key="5">
    <source>
        <dbReference type="Proteomes" id="UP000824231"/>
    </source>
</evidence>
<organism evidence="4 5">
    <name type="scientific">Candidatus Limosilactobacillus merdigallinarum</name>
    <dbReference type="NCBI Taxonomy" id="2838652"/>
    <lineage>
        <taxon>Bacteria</taxon>
        <taxon>Bacillati</taxon>
        <taxon>Bacillota</taxon>
        <taxon>Bacilli</taxon>
        <taxon>Lactobacillales</taxon>
        <taxon>Lactobacillaceae</taxon>
        <taxon>Limosilactobacillus</taxon>
    </lineage>
</organism>
<comment type="caution">
    <text evidence="4">The sequence shown here is derived from an EMBL/GenBank/DDBJ whole genome shotgun (WGS) entry which is preliminary data.</text>
</comment>
<dbReference type="InterPro" id="IPR031107">
    <property type="entry name" value="Small_HSP"/>
</dbReference>
<dbReference type="InterPro" id="IPR002068">
    <property type="entry name" value="A-crystallin/Hsp20_dom"/>
</dbReference>
<dbReference type="CDD" id="cd06471">
    <property type="entry name" value="ACD_LpsHSP_like"/>
    <property type="match status" value="1"/>
</dbReference>
<dbReference type="InterPro" id="IPR008978">
    <property type="entry name" value="HSP20-like_chaperone"/>
</dbReference>
<protein>
    <submittedName>
        <fullName evidence="4">Hsp20/alpha crystallin family protein</fullName>
    </submittedName>
</protein>
<evidence type="ECO:0000256" key="2">
    <source>
        <dbReference type="RuleBase" id="RU003616"/>
    </source>
</evidence>
<accession>A0A9D1VIV7</accession>
<dbReference type="AlphaFoldDB" id="A0A9D1VIV7"/>
<gene>
    <name evidence="4" type="ORF">H9856_07535</name>
</gene>
<reference evidence="4" key="2">
    <citation type="submission" date="2021-04" db="EMBL/GenBank/DDBJ databases">
        <authorList>
            <person name="Gilroy R."/>
        </authorList>
    </citation>
    <scope>NUCLEOTIDE SEQUENCE</scope>
    <source>
        <strain evidence="4">ChiSxjej3B15-572</strain>
    </source>
</reference>
<comment type="similarity">
    <text evidence="1 2">Belongs to the small heat shock protein (HSP20) family.</text>
</comment>
<proteinExistence type="inferred from homology"/>
<dbReference type="PANTHER" id="PTHR11527">
    <property type="entry name" value="HEAT-SHOCK PROTEIN 20 FAMILY MEMBER"/>
    <property type="match status" value="1"/>
</dbReference>
<dbReference type="SUPFAM" id="SSF49764">
    <property type="entry name" value="HSP20-like chaperones"/>
    <property type="match status" value="1"/>
</dbReference>